<accession>A0A1E7EQ77</accession>
<sequence>MPNKYIADETSTAIIGIPTSEEEEIHHHNNDPHHHNIQHHDNDVVNVNANNNNNNTNTSAHDVVNVVFEDENYFFVSKPPGMICTGGGGNESGRRDILSFHEVVKAYGLQTYGYQPGLLHRLDKGTSGLMVYAKNLASAKHYLKLQNTQGAITKQYLAVVQGAPPYYPKKQQGRIEGGICKSAKDPTGPYIIAKGRKSGKRVLTTYKVLRQVFFKKEDIDDDDDGRSTTTTPTNPNTSIFTLLSLRLFTGRKHQIRASCRKMKCPIVGDTMYGGPHHPVMLLHAHNIVFTGPEGNNNNNDVTATEYNVTAATPLSWNEFGVQ</sequence>
<evidence type="ECO:0000313" key="3">
    <source>
        <dbReference type="EMBL" id="OEU08098.1"/>
    </source>
</evidence>
<comment type="similarity">
    <text evidence="1">Belongs to the pseudouridine synthase RluA family.</text>
</comment>
<organism evidence="3 4">
    <name type="scientific">Fragilariopsis cylindrus CCMP1102</name>
    <dbReference type="NCBI Taxonomy" id="635003"/>
    <lineage>
        <taxon>Eukaryota</taxon>
        <taxon>Sar</taxon>
        <taxon>Stramenopiles</taxon>
        <taxon>Ochrophyta</taxon>
        <taxon>Bacillariophyta</taxon>
        <taxon>Bacillariophyceae</taxon>
        <taxon>Bacillariophycidae</taxon>
        <taxon>Bacillariales</taxon>
        <taxon>Bacillariaceae</taxon>
        <taxon>Fragilariopsis</taxon>
    </lineage>
</organism>
<dbReference type="GO" id="GO:0003723">
    <property type="term" value="F:RNA binding"/>
    <property type="evidence" value="ECO:0007669"/>
    <property type="project" value="InterPro"/>
</dbReference>
<dbReference type="InterPro" id="IPR050188">
    <property type="entry name" value="RluA_PseudoU_synthase"/>
</dbReference>
<feature type="domain" description="Pseudouridine synthase RsuA/RluA-like" evidence="2">
    <location>
        <begin position="72"/>
        <end position="260"/>
    </location>
</feature>
<gene>
    <name evidence="3" type="ORF">FRACYDRAFT_250320</name>
</gene>
<dbReference type="KEGG" id="fcy:FRACYDRAFT_250320"/>
<dbReference type="EMBL" id="KV784382">
    <property type="protein sequence ID" value="OEU08098.1"/>
    <property type="molecule type" value="Genomic_DNA"/>
</dbReference>
<protein>
    <submittedName>
        <fullName evidence="3">Pseudouridine synthase</fullName>
    </submittedName>
</protein>
<evidence type="ECO:0000259" key="2">
    <source>
        <dbReference type="Pfam" id="PF00849"/>
    </source>
</evidence>
<dbReference type="InterPro" id="IPR006145">
    <property type="entry name" value="PsdUridine_synth_RsuA/RluA"/>
</dbReference>
<dbReference type="Gene3D" id="3.30.2350.10">
    <property type="entry name" value="Pseudouridine synthase"/>
    <property type="match status" value="1"/>
</dbReference>
<evidence type="ECO:0000256" key="1">
    <source>
        <dbReference type="ARBA" id="ARBA00010876"/>
    </source>
</evidence>
<keyword evidence="4" id="KW-1185">Reference proteome</keyword>
<reference evidence="3 4" key="1">
    <citation type="submission" date="2016-09" db="EMBL/GenBank/DDBJ databases">
        <title>Extensive genetic diversity and differential bi-allelic expression allows diatom success in the polar Southern Ocean.</title>
        <authorList>
            <consortium name="DOE Joint Genome Institute"/>
            <person name="Mock T."/>
            <person name="Otillar R.P."/>
            <person name="Strauss J."/>
            <person name="Dupont C."/>
            <person name="Frickenhaus S."/>
            <person name="Maumus F."/>
            <person name="Mcmullan M."/>
            <person name="Sanges R."/>
            <person name="Schmutz J."/>
            <person name="Toseland A."/>
            <person name="Valas R."/>
            <person name="Veluchamy A."/>
            <person name="Ward B.J."/>
            <person name="Allen A."/>
            <person name="Barry K."/>
            <person name="Falciatore A."/>
            <person name="Ferrante M."/>
            <person name="Fortunato A.E."/>
            <person name="Gloeckner G."/>
            <person name="Gruber A."/>
            <person name="Hipkin R."/>
            <person name="Janech M."/>
            <person name="Kroth P."/>
            <person name="Leese F."/>
            <person name="Lindquist E."/>
            <person name="Lyon B.R."/>
            <person name="Martin J."/>
            <person name="Mayer C."/>
            <person name="Parker M."/>
            <person name="Quesneville H."/>
            <person name="Raymond J."/>
            <person name="Uhlig C."/>
            <person name="Valentin K.U."/>
            <person name="Worden A.Z."/>
            <person name="Armbrust E.V."/>
            <person name="Bowler C."/>
            <person name="Green B."/>
            <person name="Moulton V."/>
            <person name="Van Oosterhout C."/>
            <person name="Grigoriev I."/>
        </authorList>
    </citation>
    <scope>NUCLEOTIDE SEQUENCE [LARGE SCALE GENOMIC DNA]</scope>
    <source>
        <strain evidence="3 4">CCMP1102</strain>
    </source>
</reference>
<dbReference type="AlphaFoldDB" id="A0A1E7EQ77"/>
<dbReference type="Pfam" id="PF00849">
    <property type="entry name" value="PseudoU_synth_2"/>
    <property type="match status" value="1"/>
</dbReference>
<dbReference type="PANTHER" id="PTHR21600">
    <property type="entry name" value="MITOCHONDRIAL RNA PSEUDOURIDINE SYNTHASE"/>
    <property type="match status" value="1"/>
</dbReference>
<name>A0A1E7EQ77_9STRA</name>
<proteinExistence type="inferred from homology"/>
<dbReference type="OrthoDB" id="418349at2759"/>
<dbReference type="SUPFAM" id="SSF55120">
    <property type="entry name" value="Pseudouridine synthase"/>
    <property type="match status" value="1"/>
</dbReference>
<dbReference type="GO" id="GO:0000455">
    <property type="term" value="P:enzyme-directed rRNA pseudouridine synthesis"/>
    <property type="evidence" value="ECO:0007669"/>
    <property type="project" value="TreeGrafter"/>
</dbReference>
<dbReference type="GO" id="GO:0009982">
    <property type="term" value="F:pseudouridine synthase activity"/>
    <property type="evidence" value="ECO:0007669"/>
    <property type="project" value="InterPro"/>
</dbReference>
<dbReference type="PANTHER" id="PTHR21600:SF87">
    <property type="entry name" value="RNA PSEUDOURIDYLATE SYNTHASE DOMAIN-CONTAINING PROTEIN 1"/>
    <property type="match status" value="1"/>
</dbReference>
<dbReference type="Proteomes" id="UP000095751">
    <property type="component" value="Unassembled WGS sequence"/>
</dbReference>
<dbReference type="InterPro" id="IPR020103">
    <property type="entry name" value="PsdUridine_synth_cat_dom_sf"/>
</dbReference>
<evidence type="ECO:0000313" key="4">
    <source>
        <dbReference type="Proteomes" id="UP000095751"/>
    </source>
</evidence>
<dbReference type="CDD" id="cd02869">
    <property type="entry name" value="PseudoU_synth_RluA_like"/>
    <property type="match status" value="1"/>
</dbReference>
<dbReference type="InParanoid" id="A0A1E7EQ77"/>